<keyword evidence="2" id="KW-1185">Reference proteome</keyword>
<protein>
    <submittedName>
        <fullName evidence="1">Uncharacterized protein</fullName>
    </submittedName>
</protein>
<evidence type="ECO:0000313" key="2">
    <source>
        <dbReference type="Proteomes" id="UP000649617"/>
    </source>
</evidence>
<evidence type="ECO:0000313" key="1">
    <source>
        <dbReference type="EMBL" id="CAE7436661.1"/>
    </source>
</evidence>
<comment type="caution">
    <text evidence="1">The sequence shown here is derived from an EMBL/GenBank/DDBJ whole genome shotgun (WGS) entry which is preliminary data.</text>
</comment>
<dbReference type="Proteomes" id="UP000649617">
    <property type="component" value="Unassembled WGS sequence"/>
</dbReference>
<name>A0A812RE13_SYMPI</name>
<reference evidence="1" key="1">
    <citation type="submission" date="2021-02" db="EMBL/GenBank/DDBJ databases">
        <authorList>
            <person name="Dougan E. K."/>
            <person name="Rhodes N."/>
            <person name="Thang M."/>
            <person name="Chan C."/>
        </authorList>
    </citation>
    <scope>NUCLEOTIDE SEQUENCE</scope>
</reference>
<dbReference type="EMBL" id="CAJNIZ010020113">
    <property type="protein sequence ID" value="CAE7436661.1"/>
    <property type="molecule type" value="Genomic_DNA"/>
</dbReference>
<sequence length="168" mass="18829">MGTVSSGLTDGFSRATCCVQRRASARCLNPHLNLQLLKWEHEGAKIEEIWLIRDSSTLPDLVPQLASEPADARLAIVYNISVGSSGLKPLRLDWRPEGLGFMQGGLSKDCLCVKVPSSPLPLEMLIMHLKDVEKKEYDPQHFNSQDFCKHLYGLVHGKEERSEKESKQ</sequence>
<gene>
    <name evidence="1" type="ORF">SPIL2461_LOCUS10664</name>
</gene>
<accession>A0A812RE13</accession>
<dbReference type="AlphaFoldDB" id="A0A812RE13"/>
<proteinExistence type="predicted"/>
<organism evidence="1 2">
    <name type="scientific">Symbiodinium pilosum</name>
    <name type="common">Dinoflagellate</name>
    <dbReference type="NCBI Taxonomy" id="2952"/>
    <lineage>
        <taxon>Eukaryota</taxon>
        <taxon>Sar</taxon>
        <taxon>Alveolata</taxon>
        <taxon>Dinophyceae</taxon>
        <taxon>Suessiales</taxon>
        <taxon>Symbiodiniaceae</taxon>
        <taxon>Symbiodinium</taxon>
    </lineage>
</organism>
<dbReference type="OrthoDB" id="406456at2759"/>